<dbReference type="AlphaFoldDB" id="A0A3D8RV37"/>
<name>A0A3D8RV37_9HELO</name>
<evidence type="ECO:0000313" key="3">
    <source>
        <dbReference type="EMBL" id="RDW77927.1"/>
    </source>
</evidence>
<feature type="domain" description="Amidase" evidence="2">
    <location>
        <begin position="55"/>
        <end position="516"/>
    </location>
</feature>
<evidence type="ECO:0000259" key="2">
    <source>
        <dbReference type="Pfam" id="PF01425"/>
    </source>
</evidence>
<feature type="signal peptide" evidence="1">
    <location>
        <begin position="1"/>
        <end position="21"/>
    </location>
</feature>
<gene>
    <name evidence="3" type="ORF">BP5796_05779</name>
</gene>
<keyword evidence="4" id="KW-1185">Reference proteome</keyword>
<organism evidence="3 4">
    <name type="scientific">Coleophoma crateriformis</name>
    <dbReference type="NCBI Taxonomy" id="565419"/>
    <lineage>
        <taxon>Eukaryota</taxon>
        <taxon>Fungi</taxon>
        <taxon>Dikarya</taxon>
        <taxon>Ascomycota</taxon>
        <taxon>Pezizomycotina</taxon>
        <taxon>Leotiomycetes</taxon>
        <taxon>Helotiales</taxon>
        <taxon>Dermateaceae</taxon>
        <taxon>Coleophoma</taxon>
    </lineage>
</organism>
<proteinExistence type="predicted"/>
<protein>
    <submittedName>
        <fullName evidence="3">Amidase-2</fullName>
    </submittedName>
</protein>
<dbReference type="OrthoDB" id="566138at2759"/>
<comment type="caution">
    <text evidence="3">The sequence shown here is derived from an EMBL/GenBank/DDBJ whole genome shotgun (WGS) entry which is preliminary data.</text>
</comment>
<dbReference type="SUPFAM" id="SSF75304">
    <property type="entry name" value="Amidase signature (AS) enzymes"/>
    <property type="match status" value="1"/>
</dbReference>
<evidence type="ECO:0000313" key="4">
    <source>
        <dbReference type="Proteomes" id="UP000256328"/>
    </source>
</evidence>
<dbReference type="EMBL" id="PDLN01000008">
    <property type="protein sequence ID" value="RDW77927.1"/>
    <property type="molecule type" value="Genomic_DNA"/>
</dbReference>
<accession>A0A3D8RV37</accession>
<dbReference type="InterPro" id="IPR023631">
    <property type="entry name" value="Amidase_dom"/>
</dbReference>
<dbReference type="Proteomes" id="UP000256328">
    <property type="component" value="Unassembled WGS sequence"/>
</dbReference>
<dbReference type="PANTHER" id="PTHR42678">
    <property type="entry name" value="AMIDASE"/>
    <property type="match status" value="1"/>
</dbReference>
<sequence>MASRLLTGLALLLFYITYVRTSPVPCASSVYPDLLTVDVETLVAGLESGAWTSVDLVKAYTLRIHEVQSVLNTVTEINPDAMDIAAALDAERANGTIRGPLHGIPLLIKNNIATMDKMNNTSGSYALLGAKVPRDSTIAAKLRAAGVVILGKSNLSQWANFRSSNSSSGWSAYGGQVTGAYYPNMDPSGSSSGSGVASSIGLALAALGTETDGSILSPSSVNNLVGIKPTVGLTSRSLVIPISEHQDTVGPMARTVTDAAYILSAIAGPDENDNYTLAQPLPVPDYTQALNFSSLRGARIGIPRNAISGIDSSTQPILDAFESAISVIKAAGATIVDNTNFSAYDAYFADAIAPLGNESIVLEADFISNLAHYLDQLTFNPNDVHSLADIARFTHTFTLEDYPERDTAVWDQALSLGYNNTDGRFWEAYQATSFFGGQGGVLGALEAFNLDALILPTDFAPGLPAYAGLPVVTVPMGFYPSNASVVLSENWNLVEIGPNIPFGLSFLGPKWSEEMLIGFAYAFEQRTHIREKVQPYIQPNIQLSDVIMA</sequence>
<dbReference type="Pfam" id="PF01425">
    <property type="entry name" value="Amidase"/>
    <property type="match status" value="1"/>
</dbReference>
<dbReference type="PANTHER" id="PTHR42678:SF34">
    <property type="entry name" value="OS04G0183300 PROTEIN"/>
    <property type="match status" value="1"/>
</dbReference>
<dbReference type="Gene3D" id="3.90.1300.10">
    <property type="entry name" value="Amidase signature (AS) domain"/>
    <property type="match status" value="1"/>
</dbReference>
<reference evidence="3 4" key="1">
    <citation type="journal article" date="2018" name="IMA Fungus">
        <title>IMA Genome-F 9: Draft genome sequence of Annulohypoxylon stygium, Aspergillus mulundensis, Berkeleyomyces basicola (syn. Thielaviopsis basicola), Ceratocystis smalleyi, two Cercospora beticola strains, Coleophoma cylindrospora, Fusarium fracticaudum, Phialophora cf. hyalina, and Morchella septimelata.</title>
        <authorList>
            <person name="Wingfield B.D."/>
            <person name="Bills G.F."/>
            <person name="Dong Y."/>
            <person name="Huang W."/>
            <person name="Nel W.J."/>
            <person name="Swalarsk-Parry B.S."/>
            <person name="Vaghefi N."/>
            <person name="Wilken P.M."/>
            <person name="An Z."/>
            <person name="de Beer Z.W."/>
            <person name="De Vos L."/>
            <person name="Chen L."/>
            <person name="Duong T.A."/>
            <person name="Gao Y."/>
            <person name="Hammerbacher A."/>
            <person name="Kikkert J.R."/>
            <person name="Li Y."/>
            <person name="Li H."/>
            <person name="Li K."/>
            <person name="Li Q."/>
            <person name="Liu X."/>
            <person name="Ma X."/>
            <person name="Naidoo K."/>
            <person name="Pethybridge S.J."/>
            <person name="Sun J."/>
            <person name="Steenkamp E.T."/>
            <person name="van der Nest M.A."/>
            <person name="van Wyk S."/>
            <person name="Wingfield M.J."/>
            <person name="Xiong C."/>
            <person name="Yue Q."/>
            <person name="Zhang X."/>
        </authorList>
    </citation>
    <scope>NUCLEOTIDE SEQUENCE [LARGE SCALE GENOMIC DNA]</scope>
    <source>
        <strain evidence="3 4">BP5796</strain>
    </source>
</reference>
<keyword evidence="1" id="KW-0732">Signal</keyword>
<evidence type="ECO:0000256" key="1">
    <source>
        <dbReference type="SAM" id="SignalP"/>
    </source>
</evidence>
<feature type="chain" id="PRO_5017759831" evidence="1">
    <location>
        <begin position="22"/>
        <end position="549"/>
    </location>
</feature>
<dbReference type="InterPro" id="IPR036928">
    <property type="entry name" value="AS_sf"/>
</dbReference>